<accession>A0ACC0KXC3</accession>
<sequence>MVLVASFGKHLSRVSPRAPLTDARAALCRAASPHQFEPRNLRARSRRLPPAPHLRKSSYSTTQACKQACKQSSMQVSMSGAEVMQRR</sequence>
<evidence type="ECO:0000313" key="1">
    <source>
        <dbReference type="EMBL" id="KAI8441153.1"/>
    </source>
</evidence>
<dbReference type="Proteomes" id="UP001064048">
    <property type="component" value="Chromosome 15"/>
</dbReference>
<dbReference type="EMBL" id="CM046115">
    <property type="protein sequence ID" value="KAI8441153.1"/>
    <property type="molecule type" value="Genomic_DNA"/>
</dbReference>
<gene>
    <name evidence="1" type="ORF">MSG28_009395</name>
</gene>
<keyword evidence="2" id="KW-1185">Reference proteome</keyword>
<evidence type="ECO:0000313" key="2">
    <source>
        <dbReference type="Proteomes" id="UP001064048"/>
    </source>
</evidence>
<name>A0ACC0KXC3_CHOFU</name>
<protein>
    <submittedName>
        <fullName evidence="1">Uncharacterized protein</fullName>
    </submittedName>
</protein>
<organism evidence="1 2">
    <name type="scientific">Choristoneura fumiferana</name>
    <name type="common">Spruce budworm moth</name>
    <name type="synonym">Archips fumiferana</name>
    <dbReference type="NCBI Taxonomy" id="7141"/>
    <lineage>
        <taxon>Eukaryota</taxon>
        <taxon>Metazoa</taxon>
        <taxon>Ecdysozoa</taxon>
        <taxon>Arthropoda</taxon>
        <taxon>Hexapoda</taxon>
        <taxon>Insecta</taxon>
        <taxon>Pterygota</taxon>
        <taxon>Neoptera</taxon>
        <taxon>Endopterygota</taxon>
        <taxon>Lepidoptera</taxon>
        <taxon>Glossata</taxon>
        <taxon>Ditrysia</taxon>
        <taxon>Tortricoidea</taxon>
        <taxon>Tortricidae</taxon>
        <taxon>Tortricinae</taxon>
        <taxon>Choristoneura</taxon>
    </lineage>
</organism>
<proteinExistence type="predicted"/>
<comment type="caution">
    <text evidence="1">The sequence shown here is derived from an EMBL/GenBank/DDBJ whole genome shotgun (WGS) entry which is preliminary data.</text>
</comment>
<reference evidence="1 2" key="1">
    <citation type="journal article" date="2022" name="Genome Biol. Evol.">
        <title>The Spruce Budworm Genome: Reconstructing the Evolutionary History of Antifreeze Proteins.</title>
        <authorList>
            <person name="Beliveau C."/>
            <person name="Gagne P."/>
            <person name="Picq S."/>
            <person name="Vernygora O."/>
            <person name="Keeling C.I."/>
            <person name="Pinkney K."/>
            <person name="Doucet D."/>
            <person name="Wen F."/>
            <person name="Johnston J.S."/>
            <person name="Maaroufi H."/>
            <person name="Boyle B."/>
            <person name="Laroche J."/>
            <person name="Dewar K."/>
            <person name="Juretic N."/>
            <person name="Blackburn G."/>
            <person name="Nisole A."/>
            <person name="Brunet B."/>
            <person name="Brandao M."/>
            <person name="Lumley L."/>
            <person name="Duan J."/>
            <person name="Quan G."/>
            <person name="Lucarotti C.J."/>
            <person name="Roe A.D."/>
            <person name="Sperling F.A.H."/>
            <person name="Levesque R.C."/>
            <person name="Cusson M."/>
        </authorList>
    </citation>
    <scope>NUCLEOTIDE SEQUENCE [LARGE SCALE GENOMIC DNA]</scope>
    <source>
        <strain evidence="1">Glfc:IPQL:Cfum</strain>
    </source>
</reference>